<gene>
    <name evidence="2" type="ORF">Lalb_Chr05g0215251</name>
</gene>
<name>A0A6A4QHN2_LUPAL</name>
<keyword evidence="1" id="KW-1133">Transmembrane helix</keyword>
<proteinExistence type="predicted"/>
<organism evidence="2 3">
    <name type="scientific">Lupinus albus</name>
    <name type="common">White lupine</name>
    <name type="synonym">Lupinus termis</name>
    <dbReference type="NCBI Taxonomy" id="3870"/>
    <lineage>
        <taxon>Eukaryota</taxon>
        <taxon>Viridiplantae</taxon>
        <taxon>Streptophyta</taxon>
        <taxon>Embryophyta</taxon>
        <taxon>Tracheophyta</taxon>
        <taxon>Spermatophyta</taxon>
        <taxon>Magnoliopsida</taxon>
        <taxon>eudicotyledons</taxon>
        <taxon>Gunneridae</taxon>
        <taxon>Pentapetalae</taxon>
        <taxon>rosids</taxon>
        <taxon>fabids</taxon>
        <taxon>Fabales</taxon>
        <taxon>Fabaceae</taxon>
        <taxon>Papilionoideae</taxon>
        <taxon>50 kb inversion clade</taxon>
        <taxon>genistoids sensu lato</taxon>
        <taxon>core genistoids</taxon>
        <taxon>Genisteae</taxon>
        <taxon>Lupinus</taxon>
    </lineage>
</organism>
<dbReference type="Proteomes" id="UP000447434">
    <property type="component" value="Chromosome 5"/>
</dbReference>
<dbReference type="AlphaFoldDB" id="A0A6A4QHN2"/>
<keyword evidence="1" id="KW-0812">Transmembrane</keyword>
<evidence type="ECO:0000313" key="2">
    <source>
        <dbReference type="EMBL" id="KAE9613223.1"/>
    </source>
</evidence>
<comment type="caution">
    <text evidence="2">The sequence shown here is derived from an EMBL/GenBank/DDBJ whole genome shotgun (WGS) entry which is preliminary data.</text>
</comment>
<reference evidence="3" key="1">
    <citation type="journal article" date="2020" name="Nat. Commun.">
        <title>Genome sequence of the cluster root forming white lupin.</title>
        <authorList>
            <person name="Hufnagel B."/>
            <person name="Marques A."/>
            <person name="Soriano A."/>
            <person name="Marques L."/>
            <person name="Divol F."/>
            <person name="Doumas P."/>
            <person name="Sallet E."/>
            <person name="Mancinotti D."/>
            <person name="Carrere S."/>
            <person name="Marande W."/>
            <person name="Arribat S."/>
            <person name="Keller J."/>
            <person name="Huneau C."/>
            <person name="Blein T."/>
            <person name="Aime D."/>
            <person name="Laguerre M."/>
            <person name="Taylor J."/>
            <person name="Schubert V."/>
            <person name="Nelson M."/>
            <person name="Geu-Flores F."/>
            <person name="Crespi M."/>
            <person name="Gallardo-Guerrero K."/>
            <person name="Delaux P.-M."/>
            <person name="Salse J."/>
            <person name="Berges H."/>
            <person name="Guyot R."/>
            <person name="Gouzy J."/>
            <person name="Peret B."/>
        </authorList>
    </citation>
    <scope>NUCLEOTIDE SEQUENCE [LARGE SCALE GENOMIC DNA]</scope>
    <source>
        <strain evidence="3">cv. Amiga</strain>
    </source>
</reference>
<evidence type="ECO:0000313" key="3">
    <source>
        <dbReference type="Proteomes" id="UP000447434"/>
    </source>
</evidence>
<evidence type="ECO:0000256" key="1">
    <source>
        <dbReference type="SAM" id="Phobius"/>
    </source>
</evidence>
<protein>
    <submittedName>
        <fullName evidence="2">Uncharacterized protein</fullName>
    </submittedName>
</protein>
<accession>A0A6A4QHN2</accession>
<sequence length="61" mass="7501">MLFHFLINGMMKHAWWTTFLLCIYFFIFICTHKHYIIYVKISINYCNNQILYFSRKEGNGI</sequence>
<dbReference type="EMBL" id="WOCE01000005">
    <property type="protein sequence ID" value="KAE9613223.1"/>
    <property type="molecule type" value="Genomic_DNA"/>
</dbReference>
<keyword evidence="3" id="KW-1185">Reference proteome</keyword>
<feature type="transmembrane region" description="Helical" evidence="1">
    <location>
        <begin position="13"/>
        <end position="31"/>
    </location>
</feature>
<keyword evidence="1" id="KW-0472">Membrane</keyword>